<evidence type="ECO:0000313" key="8">
    <source>
        <dbReference type="Proteomes" id="UP000289152"/>
    </source>
</evidence>
<evidence type="ECO:0000256" key="3">
    <source>
        <dbReference type="ARBA" id="ARBA00022737"/>
    </source>
</evidence>
<dbReference type="VEuPathDB" id="FungiDB:TREMEDRAFT_25331"/>
<protein>
    <recommendedName>
        <fullName evidence="6">F-box domain-containing protein</fullName>
    </recommendedName>
</protein>
<feature type="repeat" description="WD" evidence="4">
    <location>
        <begin position="425"/>
        <end position="457"/>
    </location>
</feature>
<feature type="compositionally biased region" description="Polar residues" evidence="5">
    <location>
        <begin position="339"/>
        <end position="359"/>
    </location>
</feature>
<dbReference type="SUPFAM" id="SSF81383">
    <property type="entry name" value="F-box domain"/>
    <property type="match status" value="1"/>
</dbReference>
<dbReference type="SMART" id="SM00320">
    <property type="entry name" value="WD40"/>
    <property type="match status" value="7"/>
</dbReference>
<proteinExistence type="predicted"/>
<dbReference type="InParanoid" id="A0A4Q1BRY1"/>
<dbReference type="SUPFAM" id="SSF50978">
    <property type="entry name" value="WD40 repeat-like"/>
    <property type="match status" value="1"/>
</dbReference>
<dbReference type="InterPro" id="IPR001680">
    <property type="entry name" value="WD40_rpt"/>
</dbReference>
<dbReference type="SUPFAM" id="SSF50998">
    <property type="entry name" value="Quinoprotein alcohol dehydrogenase-like"/>
    <property type="match status" value="1"/>
</dbReference>
<feature type="repeat" description="WD" evidence="4">
    <location>
        <begin position="580"/>
        <end position="619"/>
    </location>
</feature>
<dbReference type="PROSITE" id="PS50181">
    <property type="entry name" value="FBOX"/>
    <property type="match status" value="1"/>
</dbReference>
<dbReference type="PROSITE" id="PS50294">
    <property type="entry name" value="WD_REPEATS_REGION"/>
    <property type="match status" value="4"/>
</dbReference>
<organism evidence="7 8">
    <name type="scientific">Tremella mesenterica</name>
    <name type="common">Jelly fungus</name>
    <dbReference type="NCBI Taxonomy" id="5217"/>
    <lineage>
        <taxon>Eukaryota</taxon>
        <taxon>Fungi</taxon>
        <taxon>Dikarya</taxon>
        <taxon>Basidiomycota</taxon>
        <taxon>Agaricomycotina</taxon>
        <taxon>Tremellomycetes</taxon>
        <taxon>Tremellales</taxon>
        <taxon>Tremellaceae</taxon>
        <taxon>Tremella</taxon>
    </lineage>
</organism>
<dbReference type="GO" id="GO:0005634">
    <property type="term" value="C:nucleus"/>
    <property type="evidence" value="ECO:0007669"/>
    <property type="project" value="TreeGrafter"/>
</dbReference>
<feature type="repeat" description="WD" evidence="4">
    <location>
        <begin position="620"/>
        <end position="659"/>
    </location>
</feature>
<dbReference type="PANTHER" id="PTHR19849:SF0">
    <property type="entry name" value="PHOSPHOLIPASE A-2-ACTIVATING PROTEIN"/>
    <property type="match status" value="1"/>
</dbReference>
<dbReference type="PROSITE" id="PS50082">
    <property type="entry name" value="WD_REPEATS_2"/>
    <property type="match status" value="6"/>
</dbReference>
<dbReference type="InterPro" id="IPR036047">
    <property type="entry name" value="F-box-like_dom_sf"/>
</dbReference>
<accession>A0A4Q1BRY1</accession>
<evidence type="ECO:0000313" key="7">
    <source>
        <dbReference type="EMBL" id="RXK40736.1"/>
    </source>
</evidence>
<keyword evidence="3" id="KW-0677">Repeat</keyword>
<feature type="domain" description="F-box" evidence="6">
    <location>
        <begin position="118"/>
        <end position="165"/>
    </location>
</feature>
<dbReference type="Pfam" id="PF12937">
    <property type="entry name" value="F-box-like"/>
    <property type="match status" value="1"/>
</dbReference>
<dbReference type="GO" id="GO:0043130">
    <property type="term" value="F:ubiquitin binding"/>
    <property type="evidence" value="ECO:0007669"/>
    <property type="project" value="TreeGrafter"/>
</dbReference>
<dbReference type="InterPro" id="IPR001810">
    <property type="entry name" value="F-box_dom"/>
</dbReference>
<dbReference type="InterPro" id="IPR011047">
    <property type="entry name" value="Quinoprotein_ADH-like_sf"/>
</dbReference>
<feature type="region of interest" description="Disordered" evidence="5">
    <location>
        <begin position="330"/>
        <end position="414"/>
    </location>
</feature>
<keyword evidence="8" id="KW-1185">Reference proteome</keyword>
<dbReference type="InterPro" id="IPR020472">
    <property type="entry name" value="WD40_PAC1"/>
</dbReference>
<keyword evidence="2 4" id="KW-0853">WD repeat</keyword>
<sequence length="706" mass="78681">MSPHSSTPDASNITIGTLLRLVRPNVFRRSAKMLKRLKNLTRCSKSKRADHLFHRRSHSHGGFENDFGLGHTDVNEMMGKFKLLSKGQRFAFLSTLVPELLLPEALVVARRIDPRLKRDFLKDLPLELSLHCLSFVEDARTLARASQVSQYWYALLQDETTWKHMCTRTRFFPLVSPFPSHSSHSRTSRRFDNPFVSRVPHSNLRLQMGRVSLNPLAQNFITTPRFARLAELGSVRPMSPPTTPRSFKQQFKDAYLTESNWLTGGQLIASHKHTDDGVVTSLAIDDTFIVVGMANSQIEVYDSRTGAWLNSLKGHEAGVWALMLVSPHRRPPPTPPIPQEQSYVTPQDLHSNSLTSPSTYREEGRSRRASFTAATSQSARHAPTGGPSSRGIQRPNTTLGVGEENNRSGTYTGKKPVQSDLCGAAMGYGSDKHLVVSGGCDRNVRVWDANTGQCLHVLRGHSSTVRCLKVIDGKPLAITGSRDWTLRVWDIERGRCVHILQGHQQSVRCVEVAGNIAATGSYDFTCRLWNVETGQCLRVLVGHYHQIYAIAFDGERVVTGSLDSTVRVWDAATGTCMALLQGHTSLVGQLQLTSDTLVTGGSDGRVIIFDLTTLTCLHRLCAHDNSVTCLQFDDRYIISGGNDGRVKLWDMRTGAFIRELTRRCDAVWRVNFRDDRCVILLQRGGRTVLEVLSFRAGEKGGERITT</sequence>
<dbReference type="Gene3D" id="1.20.1280.50">
    <property type="match status" value="1"/>
</dbReference>
<dbReference type="Gene3D" id="2.130.10.10">
    <property type="entry name" value="YVTN repeat-like/Quinoprotein amine dehydrogenase"/>
    <property type="match status" value="2"/>
</dbReference>
<dbReference type="PRINTS" id="PR00320">
    <property type="entry name" value="GPROTEINBRPT"/>
</dbReference>
<evidence type="ECO:0000259" key="6">
    <source>
        <dbReference type="PROSITE" id="PS50181"/>
    </source>
</evidence>
<comment type="caution">
    <text evidence="7">The sequence shown here is derived from an EMBL/GenBank/DDBJ whole genome shotgun (WGS) entry which is preliminary data.</text>
</comment>
<dbReference type="AlphaFoldDB" id="A0A4Q1BRY1"/>
<dbReference type="GO" id="GO:0005737">
    <property type="term" value="C:cytoplasm"/>
    <property type="evidence" value="ECO:0007669"/>
    <property type="project" value="TreeGrafter"/>
</dbReference>
<keyword evidence="1" id="KW-0963">Cytoplasm</keyword>
<evidence type="ECO:0000256" key="5">
    <source>
        <dbReference type="SAM" id="MobiDB-lite"/>
    </source>
</evidence>
<dbReference type="InterPro" id="IPR015943">
    <property type="entry name" value="WD40/YVTN_repeat-like_dom_sf"/>
</dbReference>
<evidence type="ECO:0000256" key="4">
    <source>
        <dbReference type="PROSITE-ProRule" id="PRU00221"/>
    </source>
</evidence>
<dbReference type="GO" id="GO:0010992">
    <property type="term" value="P:ubiquitin recycling"/>
    <property type="evidence" value="ECO:0007669"/>
    <property type="project" value="TreeGrafter"/>
</dbReference>
<dbReference type="Pfam" id="PF00400">
    <property type="entry name" value="WD40"/>
    <property type="match status" value="6"/>
</dbReference>
<dbReference type="GO" id="GO:0043161">
    <property type="term" value="P:proteasome-mediated ubiquitin-dependent protein catabolic process"/>
    <property type="evidence" value="ECO:0007669"/>
    <property type="project" value="TreeGrafter"/>
</dbReference>
<evidence type="ECO:0000256" key="2">
    <source>
        <dbReference type="ARBA" id="ARBA00022574"/>
    </source>
</evidence>
<dbReference type="Proteomes" id="UP000289152">
    <property type="component" value="Unassembled WGS sequence"/>
</dbReference>
<feature type="repeat" description="WD" evidence="4">
    <location>
        <begin position="540"/>
        <end position="579"/>
    </location>
</feature>
<gene>
    <name evidence="7" type="ORF">M231_01988</name>
</gene>
<feature type="compositionally biased region" description="Polar residues" evidence="5">
    <location>
        <begin position="386"/>
        <end position="399"/>
    </location>
</feature>
<evidence type="ECO:0000256" key="1">
    <source>
        <dbReference type="ARBA" id="ARBA00022490"/>
    </source>
</evidence>
<dbReference type="EMBL" id="SDIL01000015">
    <property type="protein sequence ID" value="RXK40736.1"/>
    <property type="molecule type" value="Genomic_DNA"/>
</dbReference>
<reference evidence="7 8" key="1">
    <citation type="submission" date="2016-06" db="EMBL/GenBank/DDBJ databases">
        <title>Evolution of pathogenesis and genome organization in the Tremellales.</title>
        <authorList>
            <person name="Cuomo C."/>
            <person name="Litvintseva A."/>
            <person name="Heitman J."/>
            <person name="Chen Y."/>
            <person name="Sun S."/>
            <person name="Springer D."/>
            <person name="Dromer F."/>
            <person name="Young S."/>
            <person name="Zeng Q."/>
            <person name="Chapman S."/>
            <person name="Gujja S."/>
            <person name="Saif S."/>
            <person name="Birren B."/>
        </authorList>
    </citation>
    <scope>NUCLEOTIDE SEQUENCE [LARGE SCALE GENOMIC DNA]</scope>
    <source>
        <strain evidence="7 8">ATCC 28783</strain>
    </source>
</reference>
<dbReference type="OrthoDB" id="190105at2759"/>
<dbReference type="CDD" id="cd00200">
    <property type="entry name" value="WD40"/>
    <property type="match status" value="1"/>
</dbReference>
<name>A0A4Q1BRY1_TREME</name>
<dbReference type="PANTHER" id="PTHR19849">
    <property type="entry name" value="PHOSPHOLIPASE A-2-ACTIVATING PROTEIN"/>
    <property type="match status" value="1"/>
</dbReference>
<dbReference type="InterPro" id="IPR019775">
    <property type="entry name" value="WD40_repeat_CS"/>
</dbReference>
<feature type="repeat" description="WD" evidence="4">
    <location>
        <begin position="458"/>
        <end position="499"/>
    </location>
</feature>
<dbReference type="SMART" id="SM00256">
    <property type="entry name" value="FBOX"/>
    <property type="match status" value="1"/>
</dbReference>
<feature type="repeat" description="WD" evidence="4">
    <location>
        <begin position="500"/>
        <end position="539"/>
    </location>
</feature>
<dbReference type="PROSITE" id="PS00678">
    <property type="entry name" value="WD_REPEATS_1"/>
    <property type="match status" value="5"/>
</dbReference>
<dbReference type="InterPro" id="IPR036322">
    <property type="entry name" value="WD40_repeat_dom_sf"/>
</dbReference>
<dbReference type="STRING" id="5217.A0A4Q1BRY1"/>